<evidence type="ECO:0000256" key="6">
    <source>
        <dbReference type="ARBA" id="ARBA00023136"/>
    </source>
</evidence>
<evidence type="ECO:0000256" key="1">
    <source>
        <dbReference type="ARBA" id="ARBA00004141"/>
    </source>
</evidence>
<feature type="transmembrane region" description="Helical" evidence="8">
    <location>
        <begin position="232"/>
        <end position="254"/>
    </location>
</feature>
<keyword evidence="3" id="KW-0813">Transport</keyword>
<dbReference type="GO" id="GO:0034257">
    <property type="term" value="F:nicotinamide riboside transmembrane transporter activity"/>
    <property type="evidence" value="ECO:0007669"/>
    <property type="project" value="TreeGrafter"/>
</dbReference>
<name>A0A6A6WN30_9PEZI</name>
<feature type="transmembrane region" description="Helical" evidence="8">
    <location>
        <begin position="366"/>
        <end position="384"/>
    </location>
</feature>
<keyword evidence="4 8" id="KW-0812">Transmembrane</keyword>
<feature type="transmembrane region" description="Helical" evidence="8">
    <location>
        <begin position="293"/>
        <end position="314"/>
    </location>
</feature>
<organism evidence="9 10">
    <name type="scientific">Pseudovirgaria hyperparasitica</name>
    <dbReference type="NCBI Taxonomy" id="470096"/>
    <lineage>
        <taxon>Eukaryota</taxon>
        <taxon>Fungi</taxon>
        <taxon>Dikarya</taxon>
        <taxon>Ascomycota</taxon>
        <taxon>Pezizomycotina</taxon>
        <taxon>Dothideomycetes</taxon>
        <taxon>Dothideomycetes incertae sedis</taxon>
        <taxon>Acrospermales</taxon>
        <taxon>Acrospermaceae</taxon>
        <taxon>Pseudovirgaria</taxon>
    </lineage>
</organism>
<dbReference type="InterPro" id="IPR036259">
    <property type="entry name" value="MFS_trans_sf"/>
</dbReference>
<dbReference type="InterPro" id="IPR002259">
    <property type="entry name" value="Eqnu_transpt"/>
</dbReference>
<dbReference type="PIRSF" id="PIRSF016379">
    <property type="entry name" value="ENT"/>
    <property type="match status" value="1"/>
</dbReference>
<keyword evidence="5 8" id="KW-1133">Transmembrane helix</keyword>
<dbReference type="PANTHER" id="PTHR10332">
    <property type="entry name" value="EQUILIBRATIVE NUCLEOSIDE TRANSPORTER"/>
    <property type="match status" value="1"/>
</dbReference>
<dbReference type="Proteomes" id="UP000799437">
    <property type="component" value="Unassembled WGS sequence"/>
</dbReference>
<dbReference type="PRINTS" id="PR01130">
    <property type="entry name" value="DERENTRNSPRT"/>
</dbReference>
<gene>
    <name evidence="9" type="ORF">EJ05DRAFT_472352</name>
</gene>
<evidence type="ECO:0000256" key="8">
    <source>
        <dbReference type="SAM" id="Phobius"/>
    </source>
</evidence>
<feature type="transmembrane region" description="Helical" evidence="8">
    <location>
        <begin position="399"/>
        <end position="423"/>
    </location>
</feature>
<dbReference type="GO" id="GO:0000329">
    <property type="term" value="C:fungal-type vacuole membrane"/>
    <property type="evidence" value="ECO:0007669"/>
    <property type="project" value="TreeGrafter"/>
</dbReference>
<dbReference type="OrthoDB" id="46396at2759"/>
<dbReference type="AlphaFoldDB" id="A0A6A6WN30"/>
<feature type="transmembrane region" description="Helical" evidence="8">
    <location>
        <begin position="128"/>
        <end position="146"/>
    </location>
</feature>
<comment type="similarity">
    <text evidence="2">Belongs to the SLC29A/ENT transporter (TC 2.A.57) family.</text>
</comment>
<dbReference type="Pfam" id="PF01733">
    <property type="entry name" value="Nucleoside_tran"/>
    <property type="match status" value="1"/>
</dbReference>
<dbReference type="PANTHER" id="PTHR10332:SF88">
    <property type="entry name" value="EQUILIBRATIVE NUCLEOSIDE TRANSPORTER 1, ISOFORM A"/>
    <property type="match status" value="1"/>
</dbReference>
<feature type="region of interest" description="Disordered" evidence="7">
    <location>
        <begin position="16"/>
        <end position="37"/>
    </location>
</feature>
<protein>
    <recommendedName>
        <fullName evidence="11">Nucleoside transporter family</fullName>
    </recommendedName>
</protein>
<feature type="transmembrane region" description="Helical" evidence="8">
    <location>
        <begin position="51"/>
        <end position="77"/>
    </location>
</feature>
<feature type="transmembrane region" description="Helical" evidence="8">
    <location>
        <begin position="152"/>
        <end position="171"/>
    </location>
</feature>
<evidence type="ECO:0000256" key="4">
    <source>
        <dbReference type="ARBA" id="ARBA00022692"/>
    </source>
</evidence>
<evidence type="ECO:0000256" key="3">
    <source>
        <dbReference type="ARBA" id="ARBA00022448"/>
    </source>
</evidence>
<feature type="transmembrane region" description="Helical" evidence="8">
    <location>
        <begin position="435"/>
        <end position="456"/>
    </location>
</feature>
<feature type="transmembrane region" description="Helical" evidence="8">
    <location>
        <begin position="192"/>
        <end position="212"/>
    </location>
</feature>
<dbReference type="EMBL" id="ML996565">
    <property type="protein sequence ID" value="KAF2763449.1"/>
    <property type="molecule type" value="Genomic_DNA"/>
</dbReference>
<keyword evidence="10" id="KW-1185">Reference proteome</keyword>
<keyword evidence="6 8" id="KW-0472">Membrane</keyword>
<feature type="compositionally biased region" description="Basic and acidic residues" evidence="7">
    <location>
        <begin position="16"/>
        <end position="28"/>
    </location>
</feature>
<sequence>MSSLLERLQELVGSREDRDDYEPLRNGEGEGEESVETEVGRENRKLMRFSWVDYGIFMLLGISMLWSWNMFLAAGPYFQRRFQTNKSILQSFQSSELAVSTVANLGTISVLTKLQAKANYPRRINTALFIYVVTFTFLAISTRIFLNISAGGYFGFILVTIWASSMATGFFQNGIFAYMSGLGREEYMQANMTGQAIAGVLPCIVQIVSVLAVPERRPQADDVPQESSKSAFAYFMTATGVSVLTLIAFFILMARHRTNGSRKRPMAVVDPGESIPQLVEREEIPLMLLFRKLFWLASAVFLTFALSMFFPVYTQQILSVRPVDSSLRIFQPSAFIPLALLFWNSGDLIGRLACSLPRLSLGAYPRLLFLLAIARVVFIPMYQLCNIGGRGAVVSSDTFYLLVQILFGFSNGFIGSQCMMVFVDYVDTHEREAAGAFMSTVLVFGLAAGSFASFLVSTAV</sequence>
<dbReference type="SUPFAM" id="SSF103473">
    <property type="entry name" value="MFS general substrate transporter"/>
    <property type="match status" value="1"/>
</dbReference>
<evidence type="ECO:0008006" key="11">
    <source>
        <dbReference type="Google" id="ProtNLM"/>
    </source>
</evidence>
<dbReference type="GO" id="GO:0005886">
    <property type="term" value="C:plasma membrane"/>
    <property type="evidence" value="ECO:0007669"/>
    <property type="project" value="TreeGrafter"/>
</dbReference>
<accession>A0A6A6WN30</accession>
<proteinExistence type="inferred from homology"/>
<reference evidence="9" key="1">
    <citation type="journal article" date="2020" name="Stud. Mycol.">
        <title>101 Dothideomycetes genomes: a test case for predicting lifestyles and emergence of pathogens.</title>
        <authorList>
            <person name="Haridas S."/>
            <person name="Albert R."/>
            <person name="Binder M."/>
            <person name="Bloem J."/>
            <person name="Labutti K."/>
            <person name="Salamov A."/>
            <person name="Andreopoulos B."/>
            <person name="Baker S."/>
            <person name="Barry K."/>
            <person name="Bills G."/>
            <person name="Bluhm B."/>
            <person name="Cannon C."/>
            <person name="Castanera R."/>
            <person name="Culley D."/>
            <person name="Daum C."/>
            <person name="Ezra D."/>
            <person name="Gonzalez J."/>
            <person name="Henrissat B."/>
            <person name="Kuo A."/>
            <person name="Liang C."/>
            <person name="Lipzen A."/>
            <person name="Lutzoni F."/>
            <person name="Magnuson J."/>
            <person name="Mondo S."/>
            <person name="Nolan M."/>
            <person name="Ohm R."/>
            <person name="Pangilinan J."/>
            <person name="Park H.-J."/>
            <person name="Ramirez L."/>
            <person name="Alfaro M."/>
            <person name="Sun H."/>
            <person name="Tritt A."/>
            <person name="Yoshinaga Y."/>
            <person name="Zwiers L.-H."/>
            <person name="Turgeon B."/>
            <person name="Goodwin S."/>
            <person name="Spatafora J."/>
            <person name="Crous P."/>
            <person name="Grigoriev I."/>
        </authorList>
    </citation>
    <scope>NUCLEOTIDE SEQUENCE</scope>
    <source>
        <strain evidence="9">CBS 121739</strain>
    </source>
</reference>
<evidence type="ECO:0000313" key="9">
    <source>
        <dbReference type="EMBL" id="KAF2763449.1"/>
    </source>
</evidence>
<evidence type="ECO:0000256" key="2">
    <source>
        <dbReference type="ARBA" id="ARBA00007965"/>
    </source>
</evidence>
<evidence type="ECO:0000256" key="5">
    <source>
        <dbReference type="ARBA" id="ARBA00022989"/>
    </source>
</evidence>
<evidence type="ECO:0000313" key="10">
    <source>
        <dbReference type="Proteomes" id="UP000799437"/>
    </source>
</evidence>
<dbReference type="GO" id="GO:0015205">
    <property type="term" value="F:nucleobase transmembrane transporter activity"/>
    <property type="evidence" value="ECO:0007669"/>
    <property type="project" value="TreeGrafter"/>
</dbReference>
<dbReference type="RefSeq" id="XP_033605900.1">
    <property type="nucleotide sequence ID" value="XM_033743169.1"/>
</dbReference>
<comment type="subcellular location">
    <subcellularLocation>
        <location evidence="1">Membrane</location>
        <topology evidence="1">Multi-pass membrane protein</topology>
    </subcellularLocation>
</comment>
<dbReference type="GeneID" id="54484223"/>
<evidence type="ECO:0000256" key="7">
    <source>
        <dbReference type="SAM" id="MobiDB-lite"/>
    </source>
</evidence>